<dbReference type="HOGENOM" id="CLU_050405_0_0_1"/>
<proteinExistence type="predicted"/>
<dbReference type="STRING" id="1036808.A0A0C3D2E2"/>
<protein>
    <recommendedName>
        <fullName evidence="1">G domain-containing protein</fullName>
    </recommendedName>
</protein>
<dbReference type="CDD" id="cd00882">
    <property type="entry name" value="Ras_like_GTPase"/>
    <property type="match status" value="1"/>
</dbReference>
<dbReference type="Pfam" id="PF01926">
    <property type="entry name" value="MMR_HSR1"/>
    <property type="match status" value="1"/>
</dbReference>
<reference evidence="3" key="2">
    <citation type="submission" date="2015-01" db="EMBL/GenBank/DDBJ databases">
        <title>Evolutionary Origins and Diversification of the Mycorrhizal Mutualists.</title>
        <authorList>
            <consortium name="DOE Joint Genome Institute"/>
            <consortium name="Mycorrhizal Genomics Consortium"/>
            <person name="Kohler A."/>
            <person name="Kuo A."/>
            <person name="Nagy L.G."/>
            <person name="Floudas D."/>
            <person name="Copeland A."/>
            <person name="Barry K.W."/>
            <person name="Cichocki N."/>
            <person name="Veneault-Fourrey C."/>
            <person name="LaButti K."/>
            <person name="Lindquist E.A."/>
            <person name="Lipzen A."/>
            <person name="Lundell T."/>
            <person name="Morin E."/>
            <person name="Murat C."/>
            <person name="Riley R."/>
            <person name="Ohm R."/>
            <person name="Sun H."/>
            <person name="Tunlid A."/>
            <person name="Henrissat B."/>
            <person name="Grigoriev I.V."/>
            <person name="Hibbett D.S."/>
            <person name="Martin F."/>
        </authorList>
    </citation>
    <scope>NUCLEOTIDE SEQUENCE [LARGE SCALE GENOMIC DNA]</scope>
    <source>
        <strain evidence="3">Foug A</strain>
    </source>
</reference>
<evidence type="ECO:0000313" key="3">
    <source>
        <dbReference type="Proteomes" id="UP000053989"/>
    </source>
</evidence>
<dbReference type="InterPro" id="IPR027417">
    <property type="entry name" value="P-loop_NTPase"/>
</dbReference>
<dbReference type="InParanoid" id="A0A0C3D2E2"/>
<evidence type="ECO:0000313" key="2">
    <source>
        <dbReference type="EMBL" id="KIM54990.1"/>
    </source>
</evidence>
<dbReference type="Gene3D" id="3.40.50.300">
    <property type="entry name" value="P-loop containing nucleotide triphosphate hydrolases"/>
    <property type="match status" value="1"/>
</dbReference>
<organism evidence="2 3">
    <name type="scientific">Scleroderma citrinum Foug A</name>
    <dbReference type="NCBI Taxonomy" id="1036808"/>
    <lineage>
        <taxon>Eukaryota</taxon>
        <taxon>Fungi</taxon>
        <taxon>Dikarya</taxon>
        <taxon>Basidiomycota</taxon>
        <taxon>Agaricomycotina</taxon>
        <taxon>Agaricomycetes</taxon>
        <taxon>Agaricomycetidae</taxon>
        <taxon>Boletales</taxon>
        <taxon>Sclerodermatineae</taxon>
        <taxon>Sclerodermataceae</taxon>
        <taxon>Scleroderma</taxon>
    </lineage>
</organism>
<reference evidence="2 3" key="1">
    <citation type="submission" date="2014-04" db="EMBL/GenBank/DDBJ databases">
        <authorList>
            <consortium name="DOE Joint Genome Institute"/>
            <person name="Kuo A."/>
            <person name="Kohler A."/>
            <person name="Nagy L.G."/>
            <person name="Floudas D."/>
            <person name="Copeland A."/>
            <person name="Barry K.W."/>
            <person name="Cichocki N."/>
            <person name="Veneault-Fourrey C."/>
            <person name="LaButti K."/>
            <person name="Lindquist E.A."/>
            <person name="Lipzen A."/>
            <person name="Lundell T."/>
            <person name="Morin E."/>
            <person name="Murat C."/>
            <person name="Sun H."/>
            <person name="Tunlid A."/>
            <person name="Henrissat B."/>
            <person name="Grigoriev I.V."/>
            <person name="Hibbett D.S."/>
            <person name="Martin F."/>
            <person name="Nordberg H.P."/>
            <person name="Cantor M.N."/>
            <person name="Hua S.X."/>
        </authorList>
    </citation>
    <scope>NUCLEOTIDE SEQUENCE [LARGE SCALE GENOMIC DNA]</scope>
    <source>
        <strain evidence="2 3">Foug A</strain>
    </source>
</reference>
<dbReference type="OrthoDB" id="8954335at2759"/>
<gene>
    <name evidence="2" type="ORF">SCLCIDRAFT_17518</name>
</gene>
<dbReference type="EMBL" id="KN822143">
    <property type="protein sequence ID" value="KIM54990.1"/>
    <property type="molecule type" value="Genomic_DNA"/>
</dbReference>
<sequence>MSSQTLNVILFGDTGVGKSSVINLMAGKPIAETSGDVGGCTMDFKDYQQINLWDTVGLNEPTMGVNGYYDAIVKAYELIRKLSKAGGVDLLLLCIRGQRIPPSATINYRLFYEILCNKQVPIALVITHLEREYRMEAWWERNEATILQCGIRTCGHASITGLAEEVQKYKESKLAMSCLLSHHDNSSRFSMPLESVFTRFLRWVTSFFSKGRPSVVDIANFLMKRCNFDLETAYRLAAQLVASRTAGAS</sequence>
<dbReference type="SUPFAM" id="SSF52540">
    <property type="entry name" value="P-loop containing nucleoside triphosphate hydrolases"/>
    <property type="match status" value="1"/>
</dbReference>
<keyword evidence="3" id="KW-1185">Reference proteome</keyword>
<feature type="domain" description="G" evidence="1">
    <location>
        <begin position="8"/>
        <end position="126"/>
    </location>
</feature>
<evidence type="ECO:0000259" key="1">
    <source>
        <dbReference type="Pfam" id="PF01926"/>
    </source>
</evidence>
<dbReference type="GO" id="GO:0005525">
    <property type="term" value="F:GTP binding"/>
    <property type="evidence" value="ECO:0007669"/>
    <property type="project" value="InterPro"/>
</dbReference>
<dbReference type="AlphaFoldDB" id="A0A0C3D2E2"/>
<dbReference type="InterPro" id="IPR006073">
    <property type="entry name" value="GTP-bd"/>
</dbReference>
<dbReference type="Proteomes" id="UP000053989">
    <property type="component" value="Unassembled WGS sequence"/>
</dbReference>
<name>A0A0C3D2E2_9AGAM</name>
<accession>A0A0C3D2E2</accession>